<proteinExistence type="predicted"/>
<dbReference type="RefSeq" id="WP_132876655.1">
    <property type="nucleotide sequence ID" value="NZ_SLXQ01000002.1"/>
</dbReference>
<evidence type="ECO:0000313" key="2">
    <source>
        <dbReference type="EMBL" id="TCP55318.1"/>
    </source>
</evidence>
<dbReference type="SUPFAM" id="SSF51338">
    <property type="entry name" value="Composite domain of metallo-dependent hydrolases"/>
    <property type="match status" value="1"/>
</dbReference>
<evidence type="ECO:0000259" key="1">
    <source>
        <dbReference type="Pfam" id="PF01979"/>
    </source>
</evidence>
<dbReference type="Gene3D" id="3.20.20.140">
    <property type="entry name" value="Metal-dependent hydrolases"/>
    <property type="match status" value="1"/>
</dbReference>
<dbReference type="PANTHER" id="PTHR43135:SF3">
    <property type="entry name" value="ALPHA-D-RIBOSE 1-METHYLPHOSPHONATE 5-TRIPHOSPHATE DIPHOSPHATASE"/>
    <property type="match status" value="1"/>
</dbReference>
<dbReference type="AlphaFoldDB" id="A0A4R2R1E5"/>
<reference evidence="2 3" key="1">
    <citation type="submission" date="2019-03" db="EMBL/GenBank/DDBJ databases">
        <title>Genomic Encyclopedia of Type Strains, Phase IV (KMG-IV): sequencing the most valuable type-strain genomes for metagenomic binning, comparative biology and taxonomic classification.</title>
        <authorList>
            <person name="Goeker M."/>
        </authorList>
    </citation>
    <scope>NUCLEOTIDE SEQUENCE [LARGE SCALE GENOMIC DNA]</scope>
    <source>
        <strain evidence="2 3">DSM 45765</strain>
    </source>
</reference>
<dbReference type="Pfam" id="PF01979">
    <property type="entry name" value="Amidohydro_1"/>
    <property type="match status" value="1"/>
</dbReference>
<dbReference type="InterPro" id="IPR051781">
    <property type="entry name" value="Metallo-dep_Hydrolase"/>
</dbReference>
<dbReference type="InterPro" id="IPR032466">
    <property type="entry name" value="Metal_Hydrolase"/>
</dbReference>
<feature type="domain" description="Amidohydrolase-related" evidence="1">
    <location>
        <begin position="269"/>
        <end position="355"/>
    </location>
</feature>
<dbReference type="PANTHER" id="PTHR43135">
    <property type="entry name" value="ALPHA-D-RIBOSE 1-METHYLPHOSPHONATE 5-TRIPHOSPHATE DIPHOSPHATASE"/>
    <property type="match status" value="1"/>
</dbReference>
<evidence type="ECO:0000313" key="3">
    <source>
        <dbReference type="Proteomes" id="UP000294911"/>
    </source>
</evidence>
<protein>
    <submittedName>
        <fullName evidence="2">Enamidase</fullName>
    </submittedName>
</protein>
<dbReference type="EMBL" id="SLXQ01000002">
    <property type="protein sequence ID" value="TCP55318.1"/>
    <property type="molecule type" value="Genomic_DNA"/>
</dbReference>
<keyword evidence="3" id="KW-1185">Reference proteome</keyword>
<name>A0A4R2R1E5_9PSEU</name>
<sequence>MTTALVTNIGTLVDGNAHGAIQTDTSLLIEDGVIVSVGADHPHPDVLVDARGETVLPGLIDGHVHPTVGEWTPAQNSVGWVRNYLHGGTTTMVSAGELHVPGLPFEELTPDLVTGLATVSRHTVGRVRPSGVKVHAGTLLLVPGLRQSDFDRAVEAGIRQLKFIFYDWARLDDGEAVQYMRWASERGMVVKMHSGGVSRSGSSRVAGQEVVTAVGPDVIGHISGGPIPMPDGEIRGVLDELPSAAAEVCSSMNYRATKITTDHLTAIGALDRLTLGTDTPGGTGVIPRGMLRNLCFLASICGVPPAQAVAAATGNVARRHGIPGGLLEPGQPGDLVVAGPITGSPARDALECFAFGDLPGISAVLVDGVPLVGRSEQTPPARVGAQIVRG</sequence>
<dbReference type="InterPro" id="IPR006680">
    <property type="entry name" value="Amidohydro-rel"/>
</dbReference>
<organism evidence="2 3">
    <name type="scientific">Tamaricihabitans halophyticus</name>
    <dbReference type="NCBI Taxonomy" id="1262583"/>
    <lineage>
        <taxon>Bacteria</taxon>
        <taxon>Bacillati</taxon>
        <taxon>Actinomycetota</taxon>
        <taxon>Actinomycetes</taxon>
        <taxon>Pseudonocardiales</taxon>
        <taxon>Pseudonocardiaceae</taxon>
        <taxon>Tamaricihabitans</taxon>
    </lineage>
</organism>
<dbReference type="OrthoDB" id="9776455at2"/>
<dbReference type="GO" id="GO:0016810">
    <property type="term" value="F:hydrolase activity, acting on carbon-nitrogen (but not peptide) bonds"/>
    <property type="evidence" value="ECO:0007669"/>
    <property type="project" value="InterPro"/>
</dbReference>
<comment type="caution">
    <text evidence="2">The sequence shown here is derived from an EMBL/GenBank/DDBJ whole genome shotgun (WGS) entry which is preliminary data.</text>
</comment>
<accession>A0A4R2R1E5</accession>
<dbReference type="SUPFAM" id="SSF51556">
    <property type="entry name" value="Metallo-dependent hydrolases"/>
    <property type="match status" value="1"/>
</dbReference>
<dbReference type="Proteomes" id="UP000294911">
    <property type="component" value="Unassembled WGS sequence"/>
</dbReference>
<dbReference type="Gene3D" id="2.30.40.10">
    <property type="entry name" value="Urease, subunit C, domain 1"/>
    <property type="match status" value="1"/>
</dbReference>
<dbReference type="InterPro" id="IPR011059">
    <property type="entry name" value="Metal-dep_hydrolase_composite"/>
</dbReference>
<dbReference type="CDD" id="cd01292">
    <property type="entry name" value="metallo-dependent_hydrolases"/>
    <property type="match status" value="1"/>
</dbReference>
<gene>
    <name evidence="2" type="ORF">EV191_102530</name>
</gene>